<evidence type="ECO:0000259" key="7">
    <source>
        <dbReference type="PROSITE" id="PS51900"/>
    </source>
</evidence>
<dbReference type="AlphaFoldDB" id="A0A2U1D3T3"/>
<dbReference type="InterPro" id="IPR010998">
    <property type="entry name" value="Integrase_recombinase_N"/>
</dbReference>
<dbReference type="Gene3D" id="1.10.443.10">
    <property type="entry name" value="Intergrase catalytic core"/>
    <property type="match status" value="1"/>
</dbReference>
<feature type="domain" description="Tyr recombinase" evidence="6">
    <location>
        <begin position="165"/>
        <end position="350"/>
    </location>
</feature>
<accession>A0A2U1D3T3</accession>
<evidence type="ECO:0000256" key="2">
    <source>
        <dbReference type="ARBA" id="ARBA00022908"/>
    </source>
</evidence>
<keyword evidence="3 5" id="KW-0238">DNA-binding</keyword>
<sequence>MASIFKRKNAKTWTASIFLTVDGKRKTKQKNGFATKAEANEWVTKVEYEKSLGKLGNSNSLFIDEMKKWYQIFKEPKISRETKLWYQNAIRVANEQWKNKKVNEVTAAHFQTLINDYSQEHVQSSANRIKTIITAFVRYAVDEEIINRDFTKNVYVAAKKAGKKPIDKFLEDDELKKLMKRAKESNDLSAHMIITQLMTGMRYAETAGLTPTDVDLENKTISINKNWDLVTQSFKPTKTPSSNRTISISDELVDLLKVWGFGKQFVFEGRNGFPLTTNGINKSLREFLIADDSKIITSHGLRHTHASYLLAHDVSVQYVSERLGHANVNITLEIYAHLFKSKRELEDKKAQDLINKL</sequence>
<dbReference type="InterPro" id="IPR050808">
    <property type="entry name" value="Phage_Integrase"/>
</dbReference>
<dbReference type="EMBL" id="QEKT01000015">
    <property type="protein sequence ID" value="PVY82212.1"/>
    <property type="molecule type" value="Genomic_DNA"/>
</dbReference>
<dbReference type="Pfam" id="PF14657">
    <property type="entry name" value="Arm-DNA-bind_4"/>
    <property type="match status" value="1"/>
</dbReference>
<dbReference type="GO" id="GO:0015074">
    <property type="term" value="P:DNA integration"/>
    <property type="evidence" value="ECO:0007669"/>
    <property type="project" value="UniProtKB-KW"/>
</dbReference>
<dbReference type="InterPro" id="IPR013762">
    <property type="entry name" value="Integrase-like_cat_sf"/>
</dbReference>
<dbReference type="Gene3D" id="1.10.150.130">
    <property type="match status" value="1"/>
</dbReference>
<dbReference type="InterPro" id="IPR028259">
    <property type="entry name" value="AP2-like_int_N"/>
</dbReference>
<organism evidence="8 9">
    <name type="scientific">Convivina intestini</name>
    <dbReference type="NCBI Taxonomy" id="1505726"/>
    <lineage>
        <taxon>Bacteria</taxon>
        <taxon>Bacillati</taxon>
        <taxon>Bacillota</taxon>
        <taxon>Bacilli</taxon>
        <taxon>Lactobacillales</taxon>
        <taxon>Lactobacillaceae</taxon>
        <taxon>Convivina</taxon>
    </lineage>
</organism>
<proteinExistence type="inferred from homology"/>
<evidence type="ECO:0000313" key="8">
    <source>
        <dbReference type="EMBL" id="PVY82212.1"/>
    </source>
</evidence>
<dbReference type="GO" id="GO:0006310">
    <property type="term" value="P:DNA recombination"/>
    <property type="evidence" value="ECO:0007669"/>
    <property type="project" value="UniProtKB-KW"/>
</dbReference>
<reference evidence="8 9" key="1">
    <citation type="submission" date="2018-04" db="EMBL/GenBank/DDBJ databases">
        <title>Genomic Encyclopedia of Type Strains, Phase IV (KMG-IV): sequencing the most valuable type-strain genomes for metagenomic binning, comparative biology and taxonomic classification.</title>
        <authorList>
            <person name="Goeker M."/>
        </authorList>
    </citation>
    <scope>NUCLEOTIDE SEQUENCE [LARGE SCALE GENOMIC DNA]</scope>
    <source>
        <strain evidence="8 9">DSM 28795</strain>
    </source>
</reference>
<dbReference type="InterPro" id="IPR011010">
    <property type="entry name" value="DNA_brk_join_enz"/>
</dbReference>
<dbReference type="CDD" id="cd01189">
    <property type="entry name" value="INT_ICEBs1_C_like"/>
    <property type="match status" value="1"/>
</dbReference>
<dbReference type="InterPro" id="IPR044068">
    <property type="entry name" value="CB"/>
</dbReference>
<comment type="caution">
    <text evidence="8">The sequence shown here is derived from an EMBL/GenBank/DDBJ whole genome shotgun (WGS) entry which is preliminary data.</text>
</comment>
<dbReference type="RefSeq" id="WP_089940490.1">
    <property type="nucleotide sequence ID" value="NZ_CAKOEX010000019.1"/>
</dbReference>
<evidence type="ECO:0000259" key="6">
    <source>
        <dbReference type="PROSITE" id="PS51898"/>
    </source>
</evidence>
<dbReference type="PANTHER" id="PTHR30629">
    <property type="entry name" value="PROPHAGE INTEGRASE"/>
    <property type="match status" value="1"/>
</dbReference>
<gene>
    <name evidence="8" type="ORF">C7384_11515</name>
</gene>
<evidence type="ECO:0000256" key="5">
    <source>
        <dbReference type="PROSITE-ProRule" id="PRU01248"/>
    </source>
</evidence>
<evidence type="ECO:0000313" key="9">
    <source>
        <dbReference type="Proteomes" id="UP000245433"/>
    </source>
</evidence>
<evidence type="ECO:0000256" key="3">
    <source>
        <dbReference type="ARBA" id="ARBA00023125"/>
    </source>
</evidence>
<dbReference type="PROSITE" id="PS51898">
    <property type="entry name" value="TYR_RECOMBINASE"/>
    <property type="match status" value="1"/>
</dbReference>
<keyword evidence="4" id="KW-0233">DNA recombination</keyword>
<dbReference type="Pfam" id="PF00589">
    <property type="entry name" value="Phage_integrase"/>
    <property type="match status" value="1"/>
</dbReference>
<feature type="domain" description="Core-binding (CB)" evidence="7">
    <location>
        <begin position="57"/>
        <end position="141"/>
    </location>
</feature>
<keyword evidence="2" id="KW-0229">DNA integration</keyword>
<dbReference type="SUPFAM" id="SSF56349">
    <property type="entry name" value="DNA breaking-rejoining enzymes"/>
    <property type="match status" value="1"/>
</dbReference>
<dbReference type="OrthoDB" id="9803188at2"/>
<dbReference type="GO" id="GO:0003677">
    <property type="term" value="F:DNA binding"/>
    <property type="evidence" value="ECO:0007669"/>
    <property type="project" value="UniProtKB-UniRule"/>
</dbReference>
<dbReference type="PANTHER" id="PTHR30629:SF2">
    <property type="entry name" value="PROPHAGE INTEGRASE INTS-RELATED"/>
    <property type="match status" value="1"/>
</dbReference>
<evidence type="ECO:0000256" key="1">
    <source>
        <dbReference type="ARBA" id="ARBA00008857"/>
    </source>
</evidence>
<keyword evidence="9" id="KW-1185">Reference proteome</keyword>
<protein>
    <submittedName>
        <fullName evidence="8">Site-specific recombinase XerD</fullName>
    </submittedName>
</protein>
<comment type="similarity">
    <text evidence="1">Belongs to the 'phage' integrase family.</text>
</comment>
<dbReference type="Proteomes" id="UP000245433">
    <property type="component" value="Unassembled WGS sequence"/>
</dbReference>
<dbReference type="InterPro" id="IPR002104">
    <property type="entry name" value="Integrase_catalytic"/>
</dbReference>
<name>A0A2U1D3T3_9LACO</name>
<evidence type="ECO:0000256" key="4">
    <source>
        <dbReference type="ARBA" id="ARBA00023172"/>
    </source>
</evidence>
<dbReference type="PROSITE" id="PS51900">
    <property type="entry name" value="CB"/>
    <property type="match status" value="1"/>
</dbReference>